<dbReference type="OrthoDB" id="81955at2"/>
<evidence type="ECO:0000313" key="2">
    <source>
        <dbReference type="Proteomes" id="UP000063275"/>
    </source>
</evidence>
<name>A0A0S2ZKK7_9FUSO</name>
<protein>
    <submittedName>
        <fullName evidence="1">Uncharacterized protein</fullName>
    </submittedName>
</protein>
<sequence>MKKIRVTVPEDVWDIIKIDQEDFGINNNKFCNYILEKLKFNRKIETEKLLQAQGRTHKKIIQFDLNVNNKEIYYDILKSNEVEIEAEYFRELFEIYCSKFKYQRELFIYEDKLKSILDAIKDENKLKIRYFSEIIDIDPIFIRREDKGNENFLFCYVEKLNSYQNYKLKEMEIVAILPEKMKKRDKKFIESMKKKYDPFLGKATTIKVKLTTLGESLLKTFTEYRPKLIKNEKDIYYFETSEEQAKMYFRGFSKEAEILEPHSLREDIIKEYQEAIKKYENT</sequence>
<accession>A0A0S2ZKK7</accession>
<evidence type="ECO:0000313" key="1">
    <source>
        <dbReference type="EMBL" id="ALQ39329.1"/>
    </source>
</evidence>
<gene>
    <name evidence="1" type="ORF">RN87_01805</name>
</gene>
<dbReference type="Proteomes" id="UP000063275">
    <property type="component" value="Chromosome"/>
</dbReference>
<proteinExistence type="predicted"/>
<dbReference type="EMBL" id="CP013331">
    <property type="protein sequence ID" value="ALQ39329.1"/>
    <property type="molecule type" value="Genomic_DNA"/>
</dbReference>
<dbReference type="KEGG" id="fhw:RN87_01805"/>
<reference evidence="1 2" key="1">
    <citation type="submission" date="2015-11" db="EMBL/GenBank/DDBJ databases">
        <authorList>
            <person name="Zhang Y."/>
            <person name="Guo Z."/>
        </authorList>
    </citation>
    <scope>NUCLEOTIDE SEQUENCE [LARGE SCALE GENOMIC DNA]</scope>
    <source>
        <strain evidence="1 2">ChDC F174</strain>
    </source>
</reference>
<dbReference type="PROSITE" id="PS52050">
    <property type="entry name" value="WYL"/>
    <property type="match status" value="1"/>
</dbReference>
<dbReference type="AlphaFoldDB" id="A0A0S2ZKK7"/>
<organism evidence="1">
    <name type="scientific">Fusobacterium hwasookii ChDC F174</name>
    <dbReference type="NCBI Taxonomy" id="1307442"/>
    <lineage>
        <taxon>Bacteria</taxon>
        <taxon>Fusobacteriati</taxon>
        <taxon>Fusobacteriota</taxon>
        <taxon>Fusobacteriia</taxon>
        <taxon>Fusobacteriales</taxon>
        <taxon>Fusobacteriaceae</taxon>
        <taxon>Fusobacterium</taxon>
    </lineage>
</organism>
<dbReference type="RefSeq" id="WP_029492500.1">
    <property type="nucleotide sequence ID" value="NZ_ATKF01000022.1"/>
</dbReference>